<keyword evidence="10" id="KW-0460">Magnesium</keyword>
<sequence>MSKQKTRPQLDLTLYLVTSSDNLAPGSTIESTVQSAILGGVTIVQLREKELGTREFLKLAISLRNICHQAIPKVTFIVNDRIDIALASDADGVHLGQDDMPIEEARKWLGPNAVIGISTNTIEEAIDAVERKADYLGIGTCWPTGTKVIPDHKIIGEHYHQEATLDRFDYKTLMTFFDTRSTGPRGVKKIRDELTLRGLKIPAVTIGGIKWENVTRTLYGCVSTAPSGALDPIEGIAVVSAIMSSDQPQVEARRLRQTLDKHNIALESFSSRQSKPSILSSQGTDSYSEYLSSVIAFKCAHDCRQLIHHITNTVVQNDCANLTLALRCSPMMSSSIEEVEELVETCSDSLVINLGTLDQTQIMAMKLAGRQANLAYKPVVFDPVGVGASQFRQKVTDELLNYVQMSYIKGNEGEIASLANHSAASSHGVDSKGSLPDPARVVRDLARKERCVVIMTGKVDYVSDGMHVIKLENGVKMLASITGSGCMVGTAIGCFASITNAMRKGKLAVPFTNLIDFETRMLDAAICGVSSVNIAAELAISHSNVTGPNSFRAALIDEVYHLTPEKIKSMIKISEVVVD</sequence>
<comment type="catalytic activity">
    <reaction evidence="12">
        <text>4-methyl-5-(2-phosphooxyethyl)-thiazole + 4-amino-2-methyl-5-(diphosphooxymethyl)pyrimidine + H(+) = thiamine phosphate + diphosphate</text>
        <dbReference type="Rhea" id="RHEA:22328"/>
        <dbReference type="ChEBI" id="CHEBI:15378"/>
        <dbReference type="ChEBI" id="CHEBI:33019"/>
        <dbReference type="ChEBI" id="CHEBI:37575"/>
        <dbReference type="ChEBI" id="CHEBI:57841"/>
        <dbReference type="ChEBI" id="CHEBI:58296"/>
        <dbReference type="EC" id="2.5.1.3"/>
    </reaction>
</comment>
<evidence type="ECO:0000256" key="7">
    <source>
        <dbReference type="ARBA" id="ARBA00022741"/>
    </source>
</evidence>
<evidence type="ECO:0000256" key="10">
    <source>
        <dbReference type="ARBA" id="ARBA00022842"/>
    </source>
</evidence>
<dbReference type="STRING" id="747676.F4RNQ6"/>
<keyword evidence="17" id="KW-1185">Reference proteome</keyword>
<dbReference type="SUPFAM" id="SSF51391">
    <property type="entry name" value="Thiamin phosphate synthase"/>
    <property type="match status" value="2"/>
</dbReference>
<keyword evidence="9" id="KW-0067">ATP-binding</keyword>
<keyword evidence="8" id="KW-0418">Kinase</keyword>
<dbReference type="PRINTS" id="PR01099">
    <property type="entry name" value="HYETHTZKNASE"/>
</dbReference>
<gene>
    <name evidence="16" type="ORF">MELLADRAFT_63716</name>
</gene>
<keyword evidence="6" id="KW-0479">Metal-binding</keyword>
<keyword evidence="7" id="KW-0547">Nucleotide-binding</keyword>
<comment type="pathway">
    <text evidence="3">Cofactor biosynthesis; thiamine diphosphate biosynthesis; 4-methyl-5-(2-phosphoethyl)-thiazole from 5-(2-hydroxyethyl)-4-methylthiazole: step 1/1.</text>
</comment>
<evidence type="ECO:0000256" key="4">
    <source>
        <dbReference type="ARBA" id="ARBA00005165"/>
    </source>
</evidence>
<dbReference type="Gene3D" id="3.40.1190.20">
    <property type="match status" value="1"/>
</dbReference>
<dbReference type="GO" id="GO:0009228">
    <property type="term" value="P:thiamine biosynthetic process"/>
    <property type="evidence" value="ECO:0007669"/>
    <property type="project" value="UniProtKB-KW"/>
</dbReference>
<comment type="catalytic activity">
    <reaction evidence="1">
        <text>5-(2-hydroxyethyl)-4-methylthiazole + ATP = 4-methyl-5-(2-phosphooxyethyl)-thiazole + ADP + H(+)</text>
        <dbReference type="Rhea" id="RHEA:24212"/>
        <dbReference type="ChEBI" id="CHEBI:15378"/>
        <dbReference type="ChEBI" id="CHEBI:17957"/>
        <dbReference type="ChEBI" id="CHEBI:30616"/>
        <dbReference type="ChEBI" id="CHEBI:58296"/>
        <dbReference type="ChEBI" id="CHEBI:456216"/>
        <dbReference type="EC" id="2.7.1.50"/>
    </reaction>
</comment>
<dbReference type="InParanoid" id="F4RNQ6"/>
<dbReference type="NCBIfam" id="NF006830">
    <property type="entry name" value="PRK09355.1"/>
    <property type="match status" value="1"/>
</dbReference>
<evidence type="ECO:0000256" key="8">
    <source>
        <dbReference type="ARBA" id="ARBA00022777"/>
    </source>
</evidence>
<dbReference type="FunCoup" id="F4RNQ6">
    <property type="interactions" value="275"/>
</dbReference>
<dbReference type="GO" id="GO:0005524">
    <property type="term" value="F:ATP binding"/>
    <property type="evidence" value="ECO:0007669"/>
    <property type="project" value="UniProtKB-KW"/>
</dbReference>
<reference evidence="17" key="1">
    <citation type="journal article" date="2011" name="Proc. Natl. Acad. Sci. U.S.A.">
        <title>Obligate biotrophy features unraveled by the genomic analysis of rust fungi.</title>
        <authorList>
            <person name="Duplessis S."/>
            <person name="Cuomo C.A."/>
            <person name="Lin Y.-C."/>
            <person name="Aerts A."/>
            <person name="Tisserant E."/>
            <person name="Veneault-Fourrey C."/>
            <person name="Joly D.L."/>
            <person name="Hacquard S."/>
            <person name="Amselem J."/>
            <person name="Cantarel B.L."/>
            <person name="Chiu R."/>
            <person name="Coutinho P.M."/>
            <person name="Feau N."/>
            <person name="Field M."/>
            <person name="Frey P."/>
            <person name="Gelhaye E."/>
            <person name="Goldberg J."/>
            <person name="Grabherr M.G."/>
            <person name="Kodira C.D."/>
            <person name="Kohler A."/>
            <person name="Kuees U."/>
            <person name="Lindquist E.A."/>
            <person name="Lucas S.M."/>
            <person name="Mago R."/>
            <person name="Mauceli E."/>
            <person name="Morin E."/>
            <person name="Murat C."/>
            <person name="Pangilinan J.L."/>
            <person name="Park R."/>
            <person name="Pearson M."/>
            <person name="Quesneville H."/>
            <person name="Rouhier N."/>
            <person name="Sakthikumar S."/>
            <person name="Salamov A.A."/>
            <person name="Schmutz J."/>
            <person name="Selles B."/>
            <person name="Shapiro H."/>
            <person name="Tanguay P."/>
            <person name="Tuskan G.A."/>
            <person name="Henrissat B."/>
            <person name="Van de Peer Y."/>
            <person name="Rouze P."/>
            <person name="Ellis J.G."/>
            <person name="Dodds P.N."/>
            <person name="Schein J.E."/>
            <person name="Zhong S."/>
            <person name="Hamelin R.C."/>
            <person name="Grigoriev I.V."/>
            <person name="Szabo L.J."/>
            <person name="Martin F."/>
        </authorList>
    </citation>
    <scope>NUCLEOTIDE SEQUENCE [LARGE SCALE GENOMIC DNA]</scope>
    <source>
        <strain evidence="17">98AG31 / pathotype 3-4-7</strain>
    </source>
</reference>
<evidence type="ECO:0000256" key="13">
    <source>
        <dbReference type="ARBA" id="ARBA00047851"/>
    </source>
</evidence>
<dbReference type="RefSeq" id="XP_007410681.1">
    <property type="nucleotide sequence ID" value="XM_007410619.1"/>
</dbReference>
<evidence type="ECO:0000256" key="1">
    <source>
        <dbReference type="ARBA" id="ARBA00001771"/>
    </source>
</evidence>
<accession>F4RNQ6</accession>
<dbReference type="UniPathway" id="UPA00060">
    <property type="reaction ID" value="UER00139"/>
</dbReference>
<protein>
    <recommendedName>
        <fullName evidence="15">Thiamine phosphate synthase/TenI domain-containing protein</fullName>
    </recommendedName>
</protein>
<dbReference type="OrthoDB" id="4994at2759"/>
<evidence type="ECO:0000313" key="16">
    <source>
        <dbReference type="EMBL" id="EGG06030.1"/>
    </source>
</evidence>
<dbReference type="PANTHER" id="PTHR20857">
    <property type="entry name" value="THIAMINE-PHOSPHATE PYROPHOSPHORYLASE"/>
    <property type="match status" value="1"/>
</dbReference>
<dbReference type="HOGENOM" id="CLU_019943_1_1_1"/>
<dbReference type="InterPro" id="IPR034291">
    <property type="entry name" value="TMP_synthase"/>
</dbReference>
<keyword evidence="5" id="KW-0808">Transferase</keyword>
<proteinExistence type="inferred from homology"/>
<dbReference type="Pfam" id="PF02110">
    <property type="entry name" value="HK"/>
    <property type="match status" value="1"/>
</dbReference>
<dbReference type="Gene3D" id="3.20.20.70">
    <property type="entry name" value="Aldolase class I"/>
    <property type="match status" value="2"/>
</dbReference>
<dbReference type="GO" id="GO:0005829">
    <property type="term" value="C:cytosol"/>
    <property type="evidence" value="ECO:0007669"/>
    <property type="project" value="EnsemblFungi"/>
</dbReference>
<comment type="catalytic activity">
    <reaction evidence="14">
        <text>2-[(2R,5Z)-2-carboxy-4-methylthiazol-5(2H)-ylidene]ethyl phosphate + 4-amino-2-methyl-5-(diphosphooxymethyl)pyrimidine + 2 H(+) = thiamine phosphate + CO2 + diphosphate</text>
        <dbReference type="Rhea" id="RHEA:47844"/>
        <dbReference type="ChEBI" id="CHEBI:15378"/>
        <dbReference type="ChEBI" id="CHEBI:16526"/>
        <dbReference type="ChEBI" id="CHEBI:33019"/>
        <dbReference type="ChEBI" id="CHEBI:37575"/>
        <dbReference type="ChEBI" id="CHEBI:57841"/>
        <dbReference type="ChEBI" id="CHEBI:62899"/>
        <dbReference type="EC" id="2.5.1.3"/>
    </reaction>
</comment>
<dbReference type="GO" id="GO:0004789">
    <property type="term" value="F:thiamine-phosphate diphosphorylase activity"/>
    <property type="evidence" value="ECO:0007669"/>
    <property type="project" value="UniProtKB-EC"/>
</dbReference>
<evidence type="ECO:0000256" key="5">
    <source>
        <dbReference type="ARBA" id="ARBA00022679"/>
    </source>
</evidence>
<evidence type="ECO:0000313" key="17">
    <source>
        <dbReference type="Proteomes" id="UP000001072"/>
    </source>
</evidence>
<dbReference type="KEGG" id="mlr:MELLADRAFT_63716"/>
<dbReference type="CDD" id="cd00564">
    <property type="entry name" value="TMP_TenI"/>
    <property type="match status" value="1"/>
</dbReference>
<evidence type="ECO:0000256" key="11">
    <source>
        <dbReference type="ARBA" id="ARBA00022977"/>
    </source>
</evidence>
<dbReference type="InterPro" id="IPR000417">
    <property type="entry name" value="Hyethyz_kinase"/>
</dbReference>
<dbReference type="InterPro" id="IPR029056">
    <property type="entry name" value="Ribokinase-like"/>
</dbReference>
<comment type="catalytic activity">
    <reaction evidence="13">
        <text>2-(2-carboxy-4-methylthiazol-5-yl)ethyl phosphate + 4-amino-2-methyl-5-(diphosphooxymethyl)pyrimidine + 2 H(+) = thiamine phosphate + CO2 + diphosphate</text>
        <dbReference type="Rhea" id="RHEA:47848"/>
        <dbReference type="ChEBI" id="CHEBI:15378"/>
        <dbReference type="ChEBI" id="CHEBI:16526"/>
        <dbReference type="ChEBI" id="CHEBI:33019"/>
        <dbReference type="ChEBI" id="CHEBI:37575"/>
        <dbReference type="ChEBI" id="CHEBI:57841"/>
        <dbReference type="ChEBI" id="CHEBI:62890"/>
        <dbReference type="EC" id="2.5.1.3"/>
    </reaction>
</comment>
<comment type="cofactor">
    <cofactor evidence="2">
        <name>Mg(2+)</name>
        <dbReference type="ChEBI" id="CHEBI:18420"/>
    </cofactor>
</comment>
<dbReference type="GO" id="GO:0000287">
    <property type="term" value="F:magnesium ion binding"/>
    <property type="evidence" value="ECO:0007669"/>
    <property type="project" value="InterPro"/>
</dbReference>
<dbReference type="GO" id="GO:0004417">
    <property type="term" value="F:hydroxyethylthiazole kinase activity"/>
    <property type="evidence" value="ECO:0007669"/>
    <property type="project" value="UniProtKB-EC"/>
</dbReference>
<dbReference type="NCBIfam" id="TIGR00693">
    <property type="entry name" value="thiE"/>
    <property type="match status" value="1"/>
</dbReference>
<dbReference type="Proteomes" id="UP000001072">
    <property type="component" value="Unassembled WGS sequence"/>
</dbReference>
<dbReference type="InterPro" id="IPR036206">
    <property type="entry name" value="ThiamineP_synth_sf"/>
</dbReference>
<evidence type="ECO:0000256" key="12">
    <source>
        <dbReference type="ARBA" id="ARBA00047334"/>
    </source>
</evidence>
<evidence type="ECO:0000256" key="2">
    <source>
        <dbReference type="ARBA" id="ARBA00001946"/>
    </source>
</evidence>
<dbReference type="GO" id="GO:0009229">
    <property type="term" value="P:thiamine diphosphate biosynthetic process"/>
    <property type="evidence" value="ECO:0007669"/>
    <property type="project" value="UniProtKB-UniPathway"/>
</dbReference>
<comment type="pathway">
    <text evidence="4">Cofactor biosynthesis; thiamine diphosphate biosynthesis; thiamine phosphate from 4-amino-2-methyl-5-diphosphomethylpyrimidine and 4-methyl-5-(2-phosphoethyl)-thiazole: step 1/1.</text>
</comment>
<dbReference type="SUPFAM" id="SSF53613">
    <property type="entry name" value="Ribokinase-like"/>
    <property type="match status" value="1"/>
</dbReference>
<dbReference type="HAMAP" id="MF_00228">
    <property type="entry name" value="Thz_kinase"/>
    <property type="match status" value="1"/>
</dbReference>
<dbReference type="AlphaFoldDB" id="F4RNQ6"/>
<evidence type="ECO:0000259" key="15">
    <source>
        <dbReference type="Pfam" id="PF02581"/>
    </source>
</evidence>
<dbReference type="VEuPathDB" id="FungiDB:MELLADRAFT_63716"/>
<dbReference type="EMBL" id="GL883110">
    <property type="protein sequence ID" value="EGG06030.1"/>
    <property type="molecule type" value="Genomic_DNA"/>
</dbReference>
<evidence type="ECO:0000256" key="14">
    <source>
        <dbReference type="ARBA" id="ARBA00047883"/>
    </source>
</evidence>
<feature type="domain" description="Thiamine phosphate synthase/TenI" evidence="15">
    <location>
        <begin position="14"/>
        <end position="148"/>
    </location>
</feature>
<evidence type="ECO:0000256" key="9">
    <source>
        <dbReference type="ARBA" id="ARBA00022840"/>
    </source>
</evidence>
<dbReference type="InterPro" id="IPR013785">
    <property type="entry name" value="Aldolase_TIM"/>
</dbReference>
<name>F4RNQ6_MELLP</name>
<dbReference type="InterPro" id="IPR022998">
    <property type="entry name" value="ThiamineP_synth_TenI"/>
</dbReference>
<evidence type="ECO:0000256" key="3">
    <source>
        <dbReference type="ARBA" id="ARBA00004868"/>
    </source>
</evidence>
<dbReference type="HAMAP" id="MF_00097">
    <property type="entry name" value="TMP_synthase"/>
    <property type="match status" value="1"/>
</dbReference>
<dbReference type="Pfam" id="PF02581">
    <property type="entry name" value="TMP-TENI"/>
    <property type="match status" value="1"/>
</dbReference>
<dbReference type="PANTHER" id="PTHR20857:SF23">
    <property type="entry name" value="THIAMINE BIOSYNTHETIC BIFUNCTIONAL ENZYME"/>
    <property type="match status" value="1"/>
</dbReference>
<dbReference type="GeneID" id="18930137"/>
<evidence type="ECO:0000256" key="6">
    <source>
        <dbReference type="ARBA" id="ARBA00022723"/>
    </source>
</evidence>
<dbReference type="CDD" id="cd01170">
    <property type="entry name" value="THZ_kinase"/>
    <property type="match status" value="1"/>
</dbReference>
<keyword evidence="11" id="KW-0784">Thiamine biosynthesis</keyword>
<dbReference type="eggNOG" id="ENOG502QS2M">
    <property type="taxonomic scope" value="Eukaryota"/>
</dbReference>
<organism evidence="17">
    <name type="scientific">Melampsora larici-populina (strain 98AG31 / pathotype 3-4-7)</name>
    <name type="common">Poplar leaf rust fungus</name>
    <dbReference type="NCBI Taxonomy" id="747676"/>
    <lineage>
        <taxon>Eukaryota</taxon>
        <taxon>Fungi</taxon>
        <taxon>Dikarya</taxon>
        <taxon>Basidiomycota</taxon>
        <taxon>Pucciniomycotina</taxon>
        <taxon>Pucciniomycetes</taxon>
        <taxon>Pucciniales</taxon>
        <taxon>Melampsoraceae</taxon>
        <taxon>Melampsora</taxon>
    </lineage>
</organism>